<organism evidence="1">
    <name type="scientific">uncultured Spirochaetota bacterium</name>
    <dbReference type="NCBI Taxonomy" id="460511"/>
    <lineage>
        <taxon>Bacteria</taxon>
        <taxon>Pseudomonadati</taxon>
        <taxon>Spirochaetota</taxon>
        <taxon>environmental samples</taxon>
    </lineage>
</organism>
<evidence type="ECO:0000313" key="1">
    <source>
        <dbReference type="EMBL" id="VBB40664.1"/>
    </source>
</evidence>
<accession>A0A652ZXY8</accession>
<proteinExistence type="predicted"/>
<dbReference type="EMBL" id="UPXP01000025">
    <property type="protein sequence ID" value="VBB40664.1"/>
    <property type="molecule type" value="Genomic_DNA"/>
</dbReference>
<gene>
    <name evidence="1" type="ORF">TRIP_E310032</name>
</gene>
<sequence length="95" mass="10692">MFSGFSMILVTTLYIPETTMPFSILLVTCHGLQSEIPWRWGESNPRPRTRIARLYRFVRPIGVSGPGARGGALSWPVFRYDVRPAPRTARDVSLG</sequence>
<dbReference type="AlphaFoldDB" id="A0A652ZXY8"/>
<protein>
    <submittedName>
        <fullName evidence="1">Uncharacterized protein</fullName>
    </submittedName>
</protein>
<name>A0A652ZXY8_9SPIR</name>
<reference evidence="1" key="1">
    <citation type="submission" date="2018-07" db="EMBL/GenBank/DDBJ databases">
        <authorList>
            <consortium name="Genoscope - CEA"/>
            <person name="William W."/>
        </authorList>
    </citation>
    <scope>NUCLEOTIDE SEQUENCE</scope>
    <source>
        <strain evidence="1">IK1</strain>
    </source>
</reference>